<evidence type="ECO:0000259" key="4">
    <source>
        <dbReference type="Pfam" id="PF01522"/>
    </source>
</evidence>
<dbReference type="Proteomes" id="UP000707206">
    <property type="component" value="Unassembled WGS sequence"/>
</dbReference>
<evidence type="ECO:0000256" key="1">
    <source>
        <dbReference type="ARBA" id="ARBA00022723"/>
    </source>
</evidence>
<keyword evidence="3" id="KW-0732">Signal</keyword>
<proteinExistence type="predicted"/>
<evidence type="ECO:0000313" key="6">
    <source>
        <dbReference type="Proteomes" id="UP000707206"/>
    </source>
</evidence>
<reference evidence="5" key="2">
    <citation type="submission" date="2020-03" db="EMBL/GenBank/DDBJ databases">
        <title>Flavobacteriaceae bacterium strain TP-CH-4, a member of the family Flavobacteriaceae isolated from a deep-sea seamount.</title>
        <authorList>
            <person name="Zhang D.-C."/>
        </authorList>
    </citation>
    <scope>NUCLEOTIDE SEQUENCE</scope>
    <source>
        <strain evidence="5">TP-CH-4</strain>
    </source>
</reference>
<comment type="caution">
    <text evidence="5">The sequence shown here is derived from an EMBL/GenBank/DDBJ whole genome shotgun (WGS) entry which is preliminary data.</text>
</comment>
<dbReference type="PANTHER" id="PTHR10587">
    <property type="entry name" value="GLYCOSYL TRANSFERASE-RELATED"/>
    <property type="match status" value="1"/>
</dbReference>
<dbReference type="GO" id="GO:0046872">
    <property type="term" value="F:metal ion binding"/>
    <property type="evidence" value="ECO:0007669"/>
    <property type="project" value="UniProtKB-KW"/>
</dbReference>
<organism evidence="5 6">
    <name type="scientific">Pelagihabitans pacificus</name>
    <dbReference type="NCBI Taxonomy" id="2696054"/>
    <lineage>
        <taxon>Bacteria</taxon>
        <taxon>Pseudomonadati</taxon>
        <taxon>Bacteroidota</taxon>
        <taxon>Flavobacteriia</taxon>
        <taxon>Flavobacteriales</taxon>
        <taxon>Flavobacteriaceae</taxon>
        <taxon>Pelagihabitans</taxon>
    </lineage>
</organism>
<name>A0A967AQW1_9FLAO</name>
<dbReference type="Gene3D" id="3.20.20.370">
    <property type="entry name" value="Glycoside hydrolase/deacetylase"/>
    <property type="match status" value="1"/>
</dbReference>
<dbReference type="RefSeq" id="WP_152573205.1">
    <property type="nucleotide sequence ID" value="NZ_VIKU02000001.1"/>
</dbReference>
<dbReference type="GO" id="GO:0016810">
    <property type="term" value="F:hydrolase activity, acting on carbon-nitrogen (but not peptide) bonds"/>
    <property type="evidence" value="ECO:0007669"/>
    <property type="project" value="InterPro"/>
</dbReference>
<dbReference type="Pfam" id="PF01522">
    <property type="entry name" value="Polysacc_deac_1"/>
    <property type="match status" value="1"/>
</dbReference>
<dbReference type="PANTHER" id="PTHR10587:SF133">
    <property type="entry name" value="CHITIN DEACETYLASE 1-RELATED"/>
    <property type="match status" value="1"/>
</dbReference>
<feature type="chain" id="PRO_5036764049" evidence="3">
    <location>
        <begin position="25"/>
        <end position="305"/>
    </location>
</feature>
<keyword evidence="6" id="KW-1185">Reference proteome</keyword>
<protein>
    <submittedName>
        <fullName evidence="5">Polysaccharide deacetylase family protein</fullName>
    </submittedName>
</protein>
<dbReference type="InterPro" id="IPR011330">
    <property type="entry name" value="Glyco_hydro/deAcase_b/a-brl"/>
</dbReference>
<dbReference type="GO" id="GO:0005975">
    <property type="term" value="P:carbohydrate metabolic process"/>
    <property type="evidence" value="ECO:0007669"/>
    <property type="project" value="InterPro"/>
</dbReference>
<dbReference type="GO" id="GO:0016020">
    <property type="term" value="C:membrane"/>
    <property type="evidence" value="ECO:0007669"/>
    <property type="project" value="TreeGrafter"/>
</dbReference>
<evidence type="ECO:0000256" key="2">
    <source>
        <dbReference type="ARBA" id="ARBA00022801"/>
    </source>
</evidence>
<keyword evidence="1" id="KW-0479">Metal-binding</keyword>
<dbReference type="SUPFAM" id="SSF88713">
    <property type="entry name" value="Glycoside hydrolase/deacetylase"/>
    <property type="match status" value="1"/>
</dbReference>
<dbReference type="EMBL" id="VIKU02000001">
    <property type="protein sequence ID" value="NHF58731.1"/>
    <property type="molecule type" value="Genomic_DNA"/>
</dbReference>
<feature type="signal peptide" evidence="3">
    <location>
        <begin position="1"/>
        <end position="24"/>
    </location>
</feature>
<evidence type="ECO:0000256" key="3">
    <source>
        <dbReference type="SAM" id="SignalP"/>
    </source>
</evidence>
<dbReference type="AlphaFoldDB" id="A0A967AQW1"/>
<dbReference type="InterPro" id="IPR050248">
    <property type="entry name" value="Polysacc_deacetylase_ArnD"/>
</dbReference>
<gene>
    <name evidence="5" type="ORF">FK220_005230</name>
</gene>
<feature type="domain" description="NodB homology" evidence="4">
    <location>
        <begin position="24"/>
        <end position="142"/>
    </location>
</feature>
<reference evidence="5" key="1">
    <citation type="submission" date="2019-07" db="EMBL/GenBank/DDBJ databases">
        <authorList>
            <person name="De-Chao Zhang Q."/>
        </authorList>
    </citation>
    <scope>NUCLEOTIDE SEQUENCE</scope>
    <source>
        <strain evidence="5">TP-CH-4</strain>
    </source>
</reference>
<keyword evidence="2" id="KW-0378">Hydrolase</keyword>
<accession>A0A967AQW1</accession>
<sequence length="305" mass="36016">MKHRNNYPLFFFVLMLSMVMGSHAQPTVSFTFDDGMLADFPEYSFEEWNNLLLQKLKEADIKAMLFIAGRRKDTKRGTQLLSSWNNNGHFLANHTWKHHNYNNSAITFDIFAKDMLRGDSLLRTYSNFRKFFRFPYLKEGNTPQKIDAFRAFLKGNDYKNGYVTIDASDWYIDNRLVDRLKSNKTTDLDAYRDYYLQHIWERAQFYENLSYELNGRHIKHTLLLHHNLLAALFIDDLIKMFQEKGWKIVSAEEAFTDPIFGYTPRYAGESLIYAMAKDSGDFKNLLRYPAEDGRYEKEAMDRLGL</sequence>
<dbReference type="InterPro" id="IPR002509">
    <property type="entry name" value="NODB_dom"/>
</dbReference>
<evidence type="ECO:0000313" key="5">
    <source>
        <dbReference type="EMBL" id="NHF58731.1"/>
    </source>
</evidence>